<dbReference type="InterPro" id="IPR013766">
    <property type="entry name" value="Thioredoxin_domain"/>
</dbReference>
<dbReference type="GO" id="GO:0016209">
    <property type="term" value="F:antioxidant activity"/>
    <property type="evidence" value="ECO:0007669"/>
    <property type="project" value="InterPro"/>
</dbReference>
<keyword evidence="1" id="KW-0732">Signal</keyword>
<reference evidence="3 4" key="1">
    <citation type="submission" date="2019-02" db="EMBL/GenBank/DDBJ databases">
        <title>Deep-cultivation of Planctomycetes and their phenomic and genomic characterization uncovers novel biology.</title>
        <authorList>
            <person name="Wiegand S."/>
            <person name="Jogler M."/>
            <person name="Boedeker C."/>
            <person name="Pinto D."/>
            <person name="Vollmers J."/>
            <person name="Rivas-Marin E."/>
            <person name="Kohn T."/>
            <person name="Peeters S.H."/>
            <person name="Heuer A."/>
            <person name="Rast P."/>
            <person name="Oberbeckmann S."/>
            <person name="Bunk B."/>
            <person name="Jeske O."/>
            <person name="Meyerdierks A."/>
            <person name="Storesund J.E."/>
            <person name="Kallscheuer N."/>
            <person name="Luecker S."/>
            <person name="Lage O.M."/>
            <person name="Pohl T."/>
            <person name="Merkel B.J."/>
            <person name="Hornburger P."/>
            <person name="Mueller R.-W."/>
            <person name="Bruemmer F."/>
            <person name="Labrenz M."/>
            <person name="Spormann A.M."/>
            <person name="Op den Camp H."/>
            <person name="Overmann J."/>
            <person name="Amann R."/>
            <person name="Jetten M.S.M."/>
            <person name="Mascher T."/>
            <person name="Medema M.H."/>
            <person name="Devos D.P."/>
            <person name="Kaster A.-K."/>
            <person name="Ovreas L."/>
            <person name="Rohde M."/>
            <person name="Galperin M.Y."/>
            <person name="Jogler C."/>
        </authorList>
    </citation>
    <scope>NUCLEOTIDE SEQUENCE [LARGE SCALE GENOMIC DNA]</scope>
    <source>
        <strain evidence="3 4">ElP</strain>
    </source>
</reference>
<dbReference type="CDD" id="cd02969">
    <property type="entry name" value="PRX_like1"/>
    <property type="match status" value="1"/>
</dbReference>
<dbReference type="Proteomes" id="UP000317835">
    <property type="component" value="Chromosome"/>
</dbReference>
<feature type="signal peptide" evidence="1">
    <location>
        <begin position="1"/>
        <end position="19"/>
    </location>
</feature>
<dbReference type="InterPro" id="IPR036249">
    <property type="entry name" value="Thioredoxin-like_sf"/>
</dbReference>
<dbReference type="OrthoDB" id="9809746at2"/>
<evidence type="ECO:0000256" key="1">
    <source>
        <dbReference type="SAM" id="SignalP"/>
    </source>
</evidence>
<evidence type="ECO:0000313" key="3">
    <source>
        <dbReference type="EMBL" id="QDV33226.1"/>
    </source>
</evidence>
<dbReference type="InterPro" id="IPR000866">
    <property type="entry name" value="AhpC/TSA"/>
</dbReference>
<name>A0A518GXA4_9BACT</name>
<keyword evidence="4" id="KW-1185">Reference proteome</keyword>
<dbReference type="PROSITE" id="PS51352">
    <property type="entry name" value="THIOREDOXIN_2"/>
    <property type="match status" value="1"/>
</dbReference>
<organism evidence="3 4">
    <name type="scientific">Tautonia plasticadhaerens</name>
    <dbReference type="NCBI Taxonomy" id="2527974"/>
    <lineage>
        <taxon>Bacteria</taxon>
        <taxon>Pseudomonadati</taxon>
        <taxon>Planctomycetota</taxon>
        <taxon>Planctomycetia</taxon>
        <taxon>Isosphaerales</taxon>
        <taxon>Isosphaeraceae</taxon>
        <taxon>Tautonia</taxon>
    </lineage>
</organism>
<accession>A0A518GXA4</accession>
<dbReference type="EMBL" id="CP036426">
    <property type="protein sequence ID" value="QDV33226.1"/>
    <property type="molecule type" value="Genomic_DNA"/>
</dbReference>
<dbReference type="PANTHER" id="PTHR43640:SF1">
    <property type="entry name" value="THIOREDOXIN-DEPENDENT PEROXIREDOXIN"/>
    <property type="match status" value="1"/>
</dbReference>
<feature type="domain" description="Thioredoxin" evidence="2">
    <location>
        <begin position="26"/>
        <end position="180"/>
    </location>
</feature>
<feature type="chain" id="PRO_5021790259" evidence="1">
    <location>
        <begin position="20"/>
        <end position="201"/>
    </location>
</feature>
<dbReference type="PANTHER" id="PTHR43640">
    <property type="entry name" value="OS07G0260300 PROTEIN"/>
    <property type="match status" value="1"/>
</dbReference>
<dbReference type="RefSeq" id="WP_145267621.1">
    <property type="nucleotide sequence ID" value="NZ_CP036426.1"/>
</dbReference>
<proteinExistence type="predicted"/>
<evidence type="ECO:0000259" key="2">
    <source>
        <dbReference type="PROSITE" id="PS51352"/>
    </source>
</evidence>
<dbReference type="KEGG" id="tpla:ElP_10680"/>
<gene>
    <name evidence="3" type="ORF">ElP_10680</name>
</gene>
<dbReference type="SUPFAM" id="SSF52833">
    <property type="entry name" value="Thioredoxin-like"/>
    <property type="match status" value="1"/>
</dbReference>
<dbReference type="Gene3D" id="3.40.30.10">
    <property type="entry name" value="Glutaredoxin"/>
    <property type="match status" value="1"/>
</dbReference>
<sequence length="201" mass="22193" precursor="true">MRTFVSSLVALALAVPAVAGEYNKTVNIGQKAPDFSGIPATDKGQDASISLSDIEEEVVVLVFLGNHCPYVVAIEDHLNDFVDNYEGKSVKLVGVSVNENEADKLPQIKEWVKNKNSQYVYGYDETQEIGRAYGSTKTPEFFVLDKDRTIRYMGAMYKNPLKVEPSDTNYVAEAVDALLAGEEIETKETPAIGCGVQYRRK</sequence>
<dbReference type="Pfam" id="PF00578">
    <property type="entry name" value="AhpC-TSA"/>
    <property type="match status" value="1"/>
</dbReference>
<dbReference type="GO" id="GO:0016491">
    <property type="term" value="F:oxidoreductase activity"/>
    <property type="evidence" value="ECO:0007669"/>
    <property type="project" value="InterPro"/>
</dbReference>
<dbReference type="InterPro" id="IPR047262">
    <property type="entry name" value="PRX-like1"/>
</dbReference>
<dbReference type="AlphaFoldDB" id="A0A518GXA4"/>
<evidence type="ECO:0000313" key="4">
    <source>
        <dbReference type="Proteomes" id="UP000317835"/>
    </source>
</evidence>
<protein>
    <submittedName>
        <fullName evidence="3">Thiol-disulfide oxidoreductase</fullName>
    </submittedName>
</protein>